<organism evidence="1 2">
    <name type="scientific">Roseisalinus antarcticus</name>
    <dbReference type="NCBI Taxonomy" id="254357"/>
    <lineage>
        <taxon>Bacteria</taxon>
        <taxon>Pseudomonadati</taxon>
        <taxon>Pseudomonadota</taxon>
        <taxon>Alphaproteobacteria</taxon>
        <taxon>Rhodobacterales</taxon>
        <taxon>Roseobacteraceae</taxon>
        <taxon>Roseisalinus</taxon>
    </lineage>
</organism>
<dbReference type="Proteomes" id="UP000193900">
    <property type="component" value="Unassembled WGS sequence"/>
</dbReference>
<evidence type="ECO:0008006" key="3">
    <source>
        <dbReference type="Google" id="ProtNLM"/>
    </source>
</evidence>
<name>A0A1Y5SCL5_9RHOB</name>
<gene>
    <name evidence="1" type="ORF">ROA7023_01424</name>
</gene>
<evidence type="ECO:0000313" key="2">
    <source>
        <dbReference type="Proteomes" id="UP000193900"/>
    </source>
</evidence>
<accession>A0A1Y5SCL5</accession>
<dbReference type="RefSeq" id="WP_085878306.1">
    <property type="nucleotide sequence ID" value="NZ_FWFZ01000005.1"/>
</dbReference>
<dbReference type="EMBL" id="FWFZ01000005">
    <property type="protein sequence ID" value="SLN37715.1"/>
    <property type="molecule type" value="Genomic_DNA"/>
</dbReference>
<dbReference type="PROSITE" id="PS51257">
    <property type="entry name" value="PROKAR_LIPOPROTEIN"/>
    <property type="match status" value="1"/>
</dbReference>
<evidence type="ECO:0000313" key="1">
    <source>
        <dbReference type="EMBL" id="SLN37715.1"/>
    </source>
</evidence>
<keyword evidence="2" id="KW-1185">Reference proteome</keyword>
<protein>
    <recommendedName>
        <fullName evidence="3">Lipoprotein</fullName>
    </recommendedName>
</protein>
<dbReference type="AlphaFoldDB" id="A0A1Y5SCL5"/>
<proteinExistence type="predicted"/>
<sequence>MRRLFLTAPLVLAACIGGPQLVPLGTNAGGSRTDAVYAREFVGRYSPSPICAGQELQVELAPESAYVGETGCNIAATDRIENGVALTLVNCRAEGTPAPDRVMRVLRAGSGALRIETPTTSATVQPCFD</sequence>
<reference evidence="1 2" key="1">
    <citation type="submission" date="2017-03" db="EMBL/GenBank/DDBJ databases">
        <authorList>
            <person name="Afonso C.L."/>
            <person name="Miller P.J."/>
            <person name="Scott M.A."/>
            <person name="Spackman E."/>
            <person name="Goraichik I."/>
            <person name="Dimitrov K.M."/>
            <person name="Suarez D.L."/>
            <person name="Swayne D.E."/>
        </authorList>
    </citation>
    <scope>NUCLEOTIDE SEQUENCE [LARGE SCALE GENOMIC DNA]</scope>
    <source>
        <strain evidence="1 2">CECT 7023</strain>
    </source>
</reference>
<dbReference type="OrthoDB" id="7863884at2"/>